<name>A0AA45L4B4_9PSEU</name>
<keyword evidence="2" id="KW-0812">Transmembrane</keyword>
<protein>
    <submittedName>
        <fullName evidence="3">Uncharacterized protein</fullName>
    </submittedName>
</protein>
<feature type="region of interest" description="Disordered" evidence="1">
    <location>
        <begin position="182"/>
        <end position="207"/>
    </location>
</feature>
<proteinExistence type="predicted"/>
<sequence length="207" mass="21943">MSWKKAKKPVLVVACLVTGSAVPLVAFTASPLFLVGVFACVLFPLLCAWLSGRFALAAGAFLLAVGGGLPVSSAVGSWWSSTHGKHLDECVVARVDRKANPKERPHTTVLFDCGSEQVEHFPRRRGEFSVGYRTSLVVDPSGMLITEVGAEGLPSGKNAPFLVSGYLLLMIGLVVASAWLPSPPNTPKPPRPPRGPGDPLQADFLRS</sequence>
<accession>A0AA45L4B4</accession>
<organism evidence="3 4">
    <name type="scientific">Actinosynnema pretiosum subsp. pretiosum</name>
    <dbReference type="NCBI Taxonomy" id="103721"/>
    <lineage>
        <taxon>Bacteria</taxon>
        <taxon>Bacillati</taxon>
        <taxon>Actinomycetota</taxon>
        <taxon>Actinomycetes</taxon>
        <taxon>Pseudonocardiales</taxon>
        <taxon>Pseudonocardiaceae</taxon>
        <taxon>Actinosynnema</taxon>
    </lineage>
</organism>
<evidence type="ECO:0000313" key="3">
    <source>
        <dbReference type="EMBL" id="QUF02605.1"/>
    </source>
</evidence>
<gene>
    <name evidence="3" type="ORF">KCV87_24525</name>
</gene>
<feature type="transmembrane region" description="Helical" evidence="2">
    <location>
        <begin position="161"/>
        <end position="181"/>
    </location>
</feature>
<evidence type="ECO:0000256" key="1">
    <source>
        <dbReference type="SAM" id="MobiDB-lite"/>
    </source>
</evidence>
<keyword evidence="2" id="KW-1133">Transmembrane helix</keyword>
<reference evidence="3" key="1">
    <citation type="submission" date="2021-04" db="EMBL/GenBank/DDBJ databases">
        <title>Genomic sequence of Actinosynnema pretiosum subsp. pretiosum ATCC 31280 (C-14919).</title>
        <authorList>
            <person name="Bai L."/>
            <person name="Wang X."/>
            <person name="Xiao Y."/>
        </authorList>
    </citation>
    <scope>NUCLEOTIDE SEQUENCE</scope>
    <source>
        <strain evidence="3">ATCC 31280</strain>
    </source>
</reference>
<feature type="transmembrane region" description="Helical" evidence="2">
    <location>
        <begin position="31"/>
        <end position="50"/>
    </location>
</feature>
<feature type="compositionally biased region" description="Pro residues" evidence="1">
    <location>
        <begin position="182"/>
        <end position="196"/>
    </location>
</feature>
<dbReference type="EMBL" id="CP073249">
    <property type="protein sequence ID" value="QUF02605.1"/>
    <property type="molecule type" value="Genomic_DNA"/>
</dbReference>
<dbReference type="AlphaFoldDB" id="A0AA45L4B4"/>
<keyword evidence="2" id="KW-0472">Membrane</keyword>
<feature type="transmembrane region" description="Helical" evidence="2">
    <location>
        <begin position="57"/>
        <end position="79"/>
    </location>
</feature>
<dbReference type="Proteomes" id="UP000677152">
    <property type="component" value="Chromosome"/>
</dbReference>
<evidence type="ECO:0000313" key="4">
    <source>
        <dbReference type="Proteomes" id="UP000677152"/>
    </source>
</evidence>
<evidence type="ECO:0000256" key="2">
    <source>
        <dbReference type="SAM" id="Phobius"/>
    </source>
</evidence>